<dbReference type="EMBL" id="JANPWB010000013">
    <property type="protein sequence ID" value="KAJ1110558.1"/>
    <property type="molecule type" value="Genomic_DNA"/>
</dbReference>
<name>A0AAV7N3D5_PLEWA</name>
<evidence type="ECO:0000313" key="1">
    <source>
        <dbReference type="EMBL" id="KAJ1110558.1"/>
    </source>
</evidence>
<comment type="caution">
    <text evidence="1">The sequence shown here is derived from an EMBL/GenBank/DDBJ whole genome shotgun (WGS) entry which is preliminary data.</text>
</comment>
<dbReference type="Proteomes" id="UP001066276">
    <property type="component" value="Chromosome 9"/>
</dbReference>
<dbReference type="AlphaFoldDB" id="A0AAV7N3D5"/>
<proteinExistence type="predicted"/>
<sequence>MKAGPHPYVHPALSEYLRLMSWASAWKCVEFVQEVPAETRTDTLKRLGLDRFVEARSHCQTQWDATSRVCFRGYREPVRGPLNTWAHVVKSVAVLGRAQAQCPHAALGPAPSLLCLV</sequence>
<protein>
    <submittedName>
        <fullName evidence="1">Uncharacterized protein</fullName>
    </submittedName>
</protein>
<accession>A0AAV7N3D5</accession>
<organism evidence="1 2">
    <name type="scientific">Pleurodeles waltl</name>
    <name type="common">Iberian ribbed newt</name>
    <dbReference type="NCBI Taxonomy" id="8319"/>
    <lineage>
        <taxon>Eukaryota</taxon>
        <taxon>Metazoa</taxon>
        <taxon>Chordata</taxon>
        <taxon>Craniata</taxon>
        <taxon>Vertebrata</taxon>
        <taxon>Euteleostomi</taxon>
        <taxon>Amphibia</taxon>
        <taxon>Batrachia</taxon>
        <taxon>Caudata</taxon>
        <taxon>Salamandroidea</taxon>
        <taxon>Salamandridae</taxon>
        <taxon>Pleurodelinae</taxon>
        <taxon>Pleurodeles</taxon>
    </lineage>
</organism>
<reference evidence="1" key="1">
    <citation type="journal article" date="2022" name="bioRxiv">
        <title>Sequencing and chromosome-scale assembly of the giantPleurodeles waltlgenome.</title>
        <authorList>
            <person name="Brown T."/>
            <person name="Elewa A."/>
            <person name="Iarovenko S."/>
            <person name="Subramanian E."/>
            <person name="Araus A.J."/>
            <person name="Petzold A."/>
            <person name="Susuki M."/>
            <person name="Suzuki K.-i.T."/>
            <person name="Hayashi T."/>
            <person name="Toyoda A."/>
            <person name="Oliveira C."/>
            <person name="Osipova E."/>
            <person name="Leigh N.D."/>
            <person name="Simon A."/>
            <person name="Yun M.H."/>
        </authorList>
    </citation>
    <scope>NUCLEOTIDE SEQUENCE</scope>
    <source>
        <strain evidence="1">20211129_DDA</strain>
        <tissue evidence="1">Liver</tissue>
    </source>
</reference>
<evidence type="ECO:0000313" key="2">
    <source>
        <dbReference type="Proteomes" id="UP001066276"/>
    </source>
</evidence>
<keyword evidence="2" id="KW-1185">Reference proteome</keyword>
<gene>
    <name evidence="1" type="ORF">NDU88_007908</name>
</gene>